<dbReference type="GO" id="GO:0032259">
    <property type="term" value="P:methylation"/>
    <property type="evidence" value="ECO:0007669"/>
    <property type="project" value="UniProtKB-KW"/>
</dbReference>
<dbReference type="InterPro" id="IPR013216">
    <property type="entry name" value="Methyltransf_11"/>
</dbReference>
<gene>
    <name evidence="2" type="ORF">EV383_4866</name>
</gene>
<protein>
    <submittedName>
        <fullName evidence="2">Methyltransferase family protein</fullName>
    </submittedName>
</protein>
<organism evidence="2 3">
    <name type="scientific">Pseudonocardia sediminis</name>
    <dbReference type="NCBI Taxonomy" id="1397368"/>
    <lineage>
        <taxon>Bacteria</taxon>
        <taxon>Bacillati</taxon>
        <taxon>Actinomycetota</taxon>
        <taxon>Actinomycetes</taxon>
        <taxon>Pseudonocardiales</taxon>
        <taxon>Pseudonocardiaceae</taxon>
        <taxon>Pseudonocardia</taxon>
    </lineage>
</organism>
<accession>A0A4Q7V361</accession>
<dbReference type="AlphaFoldDB" id="A0A4Q7V361"/>
<keyword evidence="3" id="KW-1185">Reference proteome</keyword>
<comment type="caution">
    <text evidence="2">The sequence shown here is derived from an EMBL/GenBank/DDBJ whole genome shotgun (WGS) entry which is preliminary data.</text>
</comment>
<sequence>MLAPPERLADFVDWPAEPEHVGRWPVYVDYDDSILDRTRLLSGGAVSEIDRSSGVKAVIRRALRRVTNPDGRTRGNIDTLVDTLTRERARATVLVVGGGDIGNGADRLYSDPGVEVLAFDIYAGENVQFVADAHKIPFSDASVDAVVVQAVLEHVLDPARVVAEIHRVLRPDGLVYAETPFLQQVHEGPYDFTRFTESGHRWLFRAFSRLDSGVVGGSGVQLIWTLGAVAAGVTRSKAVGRLTRLTLFWLRFLDHVIPPSMQVDGASGVFFLGRRAERPLSAAEMPGQYRGAQ</sequence>
<dbReference type="SUPFAM" id="SSF53335">
    <property type="entry name" value="S-adenosyl-L-methionine-dependent methyltransferases"/>
    <property type="match status" value="1"/>
</dbReference>
<dbReference type="Pfam" id="PF08241">
    <property type="entry name" value="Methyltransf_11"/>
    <property type="match status" value="1"/>
</dbReference>
<evidence type="ECO:0000313" key="3">
    <source>
        <dbReference type="Proteomes" id="UP000291591"/>
    </source>
</evidence>
<keyword evidence="2" id="KW-0489">Methyltransferase</keyword>
<proteinExistence type="predicted"/>
<reference evidence="2 3" key="1">
    <citation type="submission" date="2019-02" db="EMBL/GenBank/DDBJ databases">
        <title>Sequencing the genomes of 1000 actinobacteria strains.</title>
        <authorList>
            <person name="Klenk H.-P."/>
        </authorList>
    </citation>
    <scope>NUCLEOTIDE SEQUENCE [LARGE SCALE GENOMIC DNA]</scope>
    <source>
        <strain evidence="2 3">DSM 45779</strain>
    </source>
</reference>
<evidence type="ECO:0000313" key="2">
    <source>
        <dbReference type="EMBL" id="RZT87934.1"/>
    </source>
</evidence>
<dbReference type="Proteomes" id="UP000291591">
    <property type="component" value="Unassembled WGS sequence"/>
</dbReference>
<dbReference type="InterPro" id="IPR029063">
    <property type="entry name" value="SAM-dependent_MTases_sf"/>
</dbReference>
<dbReference type="EMBL" id="SHKL01000001">
    <property type="protein sequence ID" value="RZT87934.1"/>
    <property type="molecule type" value="Genomic_DNA"/>
</dbReference>
<dbReference type="GO" id="GO:0008757">
    <property type="term" value="F:S-adenosylmethionine-dependent methyltransferase activity"/>
    <property type="evidence" value="ECO:0007669"/>
    <property type="project" value="InterPro"/>
</dbReference>
<name>A0A4Q7V361_PSEST</name>
<keyword evidence="2" id="KW-0808">Transferase</keyword>
<evidence type="ECO:0000259" key="1">
    <source>
        <dbReference type="Pfam" id="PF08241"/>
    </source>
</evidence>
<dbReference type="Gene3D" id="3.40.50.150">
    <property type="entry name" value="Vaccinia Virus protein VP39"/>
    <property type="match status" value="1"/>
</dbReference>
<dbReference type="PANTHER" id="PTHR43591:SF24">
    <property type="entry name" value="2-METHOXY-6-POLYPRENYL-1,4-BENZOQUINOL METHYLASE, MITOCHONDRIAL"/>
    <property type="match status" value="1"/>
</dbReference>
<dbReference type="PANTHER" id="PTHR43591">
    <property type="entry name" value="METHYLTRANSFERASE"/>
    <property type="match status" value="1"/>
</dbReference>
<dbReference type="CDD" id="cd02440">
    <property type="entry name" value="AdoMet_MTases"/>
    <property type="match status" value="1"/>
</dbReference>
<feature type="domain" description="Methyltransferase type 11" evidence="1">
    <location>
        <begin position="127"/>
        <end position="176"/>
    </location>
</feature>